<sequence>MRQMAVERILLDELVVPFEDPSVRTDLRFGQLPDDYPCLLDQTFVIAIEVVHILRGKDEVVEQVRTMAVAFSLACATDVGFPLTRKQFSGEVAGEGARPCSVSDRKSMQNRALSLRIGQMRARYDLSRSNRFRHIHACPKGQNDHIGSPFAGKALRQISTLWNTADPL</sequence>
<accession>A0AAF0VCY6</accession>
<dbReference type="EMBL" id="CP133648">
    <property type="protein sequence ID" value="WNE85295.1"/>
    <property type="molecule type" value="Genomic_DNA"/>
</dbReference>
<evidence type="ECO:0000313" key="1">
    <source>
        <dbReference type="EMBL" id="WNE85295.1"/>
    </source>
</evidence>
<dbReference type="Proteomes" id="UP000193179">
    <property type="component" value="Chromosome"/>
</dbReference>
<gene>
    <name evidence="1" type="ORF">B0703_10070</name>
</gene>
<name>A0AAF0VCY6_BIFAD</name>
<reference evidence="1" key="2">
    <citation type="submission" date="2023-09" db="EMBL/GenBank/DDBJ databases">
        <title>Ecological and genomic based identification of the Bifidobacterium adolescentis prototype of the healthy human gut microbiota.</title>
        <authorList>
            <person name="Lugli G.A."/>
            <person name="Argentini C."/>
            <person name="Tarracchini C."/>
            <person name="Fontana F."/>
            <person name="Alessandri G."/>
            <person name="Mancabelli L."/>
            <person name="Milani C."/>
            <person name="Turroni F."/>
            <person name="Ventura M."/>
        </authorList>
    </citation>
    <scope>NUCLEOTIDE SEQUENCE</scope>
    <source>
        <strain evidence="1">703B</strain>
    </source>
</reference>
<dbReference type="AlphaFoldDB" id="A0AAF0VCY6"/>
<organism evidence="1 2">
    <name type="scientific">Bifidobacterium adolescentis</name>
    <dbReference type="NCBI Taxonomy" id="1680"/>
    <lineage>
        <taxon>Bacteria</taxon>
        <taxon>Bacillati</taxon>
        <taxon>Actinomycetota</taxon>
        <taxon>Actinomycetes</taxon>
        <taxon>Bifidobacteriales</taxon>
        <taxon>Bifidobacteriaceae</taxon>
        <taxon>Bifidobacterium</taxon>
    </lineage>
</organism>
<protein>
    <submittedName>
        <fullName evidence="1">Uncharacterized protein</fullName>
    </submittedName>
</protein>
<reference evidence="1" key="1">
    <citation type="journal article" date="2016" name="Sci. Rep.">
        <title>Evaluation of genetic diversity among strains of the human gut commensal Bifidobacterium adolescentis.</title>
        <authorList>
            <person name="Duranti S."/>
            <person name="Milani C."/>
            <person name="Lugli G.A."/>
            <person name="Mancabelli L."/>
            <person name="Turroni F."/>
            <person name="Ferrario C."/>
            <person name="Mangifesta M."/>
            <person name="Viappiani A."/>
            <person name="Sanchez B."/>
            <person name="Margolles A."/>
            <person name="van Sinderen D."/>
            <person name="Ventura M."/>
        </authorList>
    </citation>
    <scope>NUCLEOTIDE SEQUENCE</scope>
    <source>
        <strain evidence="1">703B</strain>
    </source>
</reference>
<evidence type="ECO:0000313" key="2">
    <source>
        <dbReference type="Proteomes" id="UP000193179"/>
    </source>
</evidence>
<proteinExistence type="predicted"/>